<evidence type="ECO:0000256" key="6">
    <source>
        <dbReference type="SAM" id="MobiDB-lite"/>
    </source>
</evidence>
<dbReference type="InterPro" id="IPR041728">
    <property type="entry name" value="GPAT/DHAPAT_LPLAT"/>
</dbReference>
<proteinExistence type="inferred from homology"/>
<gene>
    <name evidence="8" type="primary">plsB_1</name>
    <name evidence="8" type="ORF">DSM112329_04518</name>
</gene>
<dbReference type="GO" id="GO:0004366">
    <property type="term" value="F:glycerol-3-phosphate O-acyltransferase activity"/>
    <property type="evidence" value="ECO:0007669"/>
    <property type="project" value="UniProtKB-EC"/>
</dbReference>
<keyword evidence="5 8" id="KW-0012">Acyltransferase</keyword>
<dbReference type="NCBIfam" id="NF002886">
    <property type="entry name" value="PRK03355.1"/>
    <property type="match status" value="1"/>
</dbReference>
<evidence type="ECO:0000256" key="5">
    <source>
        <dbReference type="ARBA" id="ARBA00023315"/>
    </source>
</evidence>
<comment type="subcellular location">
    <subcellularLocation>
        <location evidence="1">Endomembrane system</location>
        <topology evidence="1">Peripheral membrane protein</topology>
    </subcellularLocation>
</comment>
<comment type="similarity">
    <text evidence="2">Belongs to the GPAT/DAPAT family.</text>
</comment>
<dbReference type="EC" id="2.3.1.15" evidence="8"/>
<keyword evidence="3 8" id="KW-0808">Transferase</keyword>
<dbReference type="InterPro" id="IPR045520">
    <property type="entry name" value="GPAT/DHAPAT_C"/>
</dbReference>
<dbReference type="KEGG" id="parq:DSM112329_04518"/>
<accession>A0AAU7B0W7</accession>
<dbReference type="AlphaFoldDB" id="A0AAU7B0W7"/>
<feature type="domain" description="Phospholipid/glycerol acyltransferase" evidence="7">
    <location>
        <begin position="258"/>
        <end position="385"/>
    </location>
</feature>
<organism evidence="8">
    <name type="scientific">Paraconexibacter sp. AEG42_29</name>
    <dbReference type="NCBI Taxonomy" id="2997339"/>
    <lineage>
        <taxon>Bacteria</taxon>
        <taxon>Bacillati</taxon>
        <taxon>Actinomycetota</taxon>
        <taxon>Thermoleophilia</taxon>
        <taxon>Solirubrobacterales</taxon>
        <taxon>Paraconexibacteraceae</taxon>
        <taxon>Paraconexibacter</taxon>
    </lineage>
</organism>
<evidence type="ECO:0000256" key="1">
    <source>
        <dbReference type="ARBA" id="ARBA00004184"/>
    </source>
</evidence>
<dbReference type="PANTHER" id="PTHR12563">
    <property type="entry name" value="GLYCEROL-3-PHOSPHATE ACYLTRANSFERASE"/>
    <property type="match status" value="1"/>
</dbReference>
<evidence type="ECO:0000259" key="7">
    <source>
        <dbReference type="SMART" id="SM00563"/>
    </source>
</evidence>
<dbReference type="SUPFAM" id="SSF69593">
    <property type="entry name" value="Glycerol-3-phosphate (1)-acyltransferase"/>
    <property type="match status" value="1"/>
</dbReference>
<name>A0AAU7B0W7_9ACTN</name>
<evidence type="ECO:0000256" key="2">
    <source>
        <dbReference type="ARBA" id="ARBA00007937"/>
    </source>
</evidence>
<dbReference type="InterPro" id="IPR002123">
    <property type="entry name" value="Plipid/glycerol_acylTrfase"/>
</dbReference>
<feature type="compositionally biased region" description="Low complexity" evidence="6">
    <location>
        <begin position="1"/>
        <end position="13"/>
    </location>
</feature>
<feature type="region of interest" description="Disordered" evidence="6">
    <location>
        <begin position="1"/>
        <end position="20"/>
    </location>
</feature>
<sequence>MTTLSPDPTDTPSGHVPPPLVLSVGAKSTTEQRLIDEWCSRTHPGAEVVPHDSPAVAGRLGDLDGREVVPVRVTWLPPADEEDKAGVGELLSLMQPRRPWGVLQGRVADHSRGRVQVTAGQAATVADLRARFAAETGSRGDAALSAFVARQAVLTCDRAERLLLGDRYKVPRLVAEQIAASARFRERIAALAPITGRTVEDLQADGEACLAELATVQSPLGIDAYRRFMAPMHAHAWTVEVDRAGLEPLRELNKKHALVFLPTHRSYVDPLVLQEALQTNDLPRNHVLGGNNMAWWPLGPIGRRAGVVFIRRNFGTDRVYKLAVREFLGHLVSKRFNLEWYIEGGRTRTGKLRPPKLGLLRYLTEAIDDDRADDVALVPVSIVYDRLREVGAMATEQQGKAKQREGLRWMFDYVRSQRQNVGKARVHFGEPFMLRQALDEAGDPAVRLEKVAFRICDGINAVSPLTPTSLVTFALLGSQGVALTYPQIEELTRPLLDYAARRDLPGPIIEMARPGGLRGGLDSLVDAGIVTCYDAGSEPVWSVDPGKLHIAAFYRNGAVHHFVNRAIIELALLEVLRTRADDSTDITDPAWEAALRLRDLLKFEFFFAEKERFRTQLQAELELIHPDWRERAADGAGATALLSGATLLVAHRTLRAFVDAQLVAATLLYEREPRLAVDPKEFVQQCMEVGHQMVLQGRLHSEAAVSRDSFAAALDLAANRDLVDPGRDEVRVARAAWLAEVKEVLVGLEQVHSADTAALNEVLDDDR</sequence>
<dbReference type="GO" id="GO:0012505">
    <property type="term" value="C:endomembrane system"/>
    <property type="evidence" value="ECO:0007669"/>
    <property type="project" value="UniProtKB-SubCell"/>
</dbReference>
<dbReference type="GO" id="GO:0006629">
    <property type="term" value="P:lipid metabolic process"/>
    <property type="evidence" value="ECO:0007669"/>
    <property type="project" value="InterPro"/>
</dbReference>
<protein>
    <submittedName>
        <fullName evidence="8">Glycerol-3-phosphate acyltransferase</fullName>
        <ecNumber evidence="8">2.3.1.15</ecNumber>
    </submittedName>
</protein>
<evidence type="ECO:0000313" key="8">
    <source>
        <dbReference type="EMBL" id="XAY07630.1"/>
    </source>
</evidence>
<evidence type="ECO:0000256" key="4">
    <source>
        <dbReference type="ARBA" id="ARBA00023136"/>
    </source>
</evidence>
<dbReference type="GO" id="GO:0005886">
    <property type="term" value="C:plasma membrane"/>
    <property type="evidence" value="ECO:0007669"/>
    <property type="project" value="TreeGrafter"/>
</dbReference>
<reference evidence="8" key="1">
    <citation type="submission" date="2022-12" db="EMBL/GenBank/DDBJ databases">
        <title>Paraconexibacter alkalitolerans sp. nov. and Baekduia alba sp. nov., isolated from soil and emended description of the genera Paraconexibacter (Chun et al., 2020) and Baekduia (An et al., 2020).</title>
        <authorList>
            <person name="Vieira S."/>
            <person name="Huber K.J."/>
            <person name="Geppert A."/>
            <person name="Wolf J."/>
            <person name="Neumann-Schaal M."/>
            <person name="Muesken M."/>
            <person name="Overmann J."/>
        </authorList>
    </citation>
    <scope>NUCLEOTIDE SEQUENCE</scope>
    <source>
        <strain evidence="8">AEG42_29</strain>
    </source>
</reference>
<dbReference type="InterPro" id="IPR022284">
    <property type="entry name" value="GPAT/DHAPAT"/>
</dbReference>
<keyword evidence="4" id="KW-0472">Membrane</keyword>
<dbReference type="EMBL" id="CP114014">
    <property type="protein sequence ID" value="XAY07630.1"/>
    <property type="molecule type" value="Genomic_DNA"/>
</dbReference>
<dbReference type="RefSeq" id="WP_354698820.1">
    <property type="nucleotide sequence ID" value="NZ_CP114014.1"/>
</dbReference>
<dbReference type="SMART" id="SM00563">
    <property type="entry name" value="PlsC"/>
    <property type="match status" value="1"/>
</dbReference>
<dbReference type="Pfam" id="PF01553">
    <property type="entry name" value="Acyltransferase"/>
    <property type="match status" value="1"/>
</dbReference>
<dbReference type="Pfam" id="PF19277">
    <property type="entry name" value="GPAT_C"/>
    <property type="match status" value="1"/>
</dbReference>
<dbReference type="CDD" id="cd07993">
    <property type="entry name" value="LPLAT_DHAPAT-like"/>
    <property type="match status" value="1"/>
</dbReference>
<evidence type="ECO:0000256" key="3">
    <source>
        <dbReference type="ARBA" id="ARBA00022679"/>
    </source>
</evidence>
<dbReference type="PANTHER" id="PTHR12563:SF17">
    <property type="entry name" value="DIHYDROXYACETONE PHOSPHATE ACYLTRANSFERASE"/>
    <property type="match status" value="1"/>
</dbReference>